<comment type="caution">
    <text evidence="1">The sequence shown here is derived from an EMBL/GenBank/DDBJ whole genome shotgun (WGS) entry which is preliminary data.</text>
</comment>
<dbReference type="InterPro" id="IPR008979">
    <property type="entry name" value="Galactose-bd-like_sf"/>
</dbReference>
<proteinExistence type="predicted"/>
<reference evidence="1" key="1">
    <citation type="journal article" date="2015" name="Nature">
        <title>Complex archaea that bridge the gap between prokaryotes and eukaryotes.</title>
        <authorList>
            <person name="Spang A."/>
            <person name="Saw J.H."/>
            <person name="Jorgensen S.L."/>
            <person name="Zaremba-Niedzwiedzka K."/>
            <person name="Martijn J."/>
            <person name="Lind A.E."/>
            <person name="van Eijk R."/>
            <person name="Schleper C."/>
            <person name="Guy L."/>
            <person name="Ettema T.J."/>
        </authorList>
    </citation>
    <scope>NUCLEOTIDE SEQUENCE</scope>
</reference>
<protein>
    <submittedName>
        <fullName evidence="1">Uncharacterized protein</fullName>
    </submittedName>
</protein>
<name>A0A0F9PY85_9ZZZZ</name>
<organism evidence="1">
    <name type="scientific">marine sediment metagenome</name>
    <dbReference type="NCBI Taxonomy" id="412755"/>
    <lineage>
        <taxon>unclassified sequences</taxon>
        <taxon>metagenomes</taxon>
        <taxon>ecological metagenomes</taxon>
    </lineage>
</organism>
<sequence length="1098" mass="121509">MARTLNQAIQTQITNQDIKIAHVFKINGANRTSYLLNWSSSYNSRFGAASAIFALDNNDGEFGNGGNRQINVGDTIELIERFEGDGTDFTKFYGIVEQRSIRKNANNRTITLNCLDYIATLQKWGIDLTSEGVRVEVTDEVLSPVYLDAPNDAMAQLFNFQNDALATHPAPLIRINDKNHPGNRDSQYDGYEIYYDVGQLKLGSSLNVRDNYEILATYSYYVKGKYVEDVIEEIIKLTNGYGGFLFGQPSSTHVVDLNLTTSFYNEEGTTTDILVPNLLSVMLTIETTLAQDYGAGANALFISDTTGFPEPESGQTATASVKGDSFTYTGIDSGNSLTGISGLGNHNSGDYCSYETTYAAGQIWYLDYSNLVSTLTGADFTIPGASMSYFDKRGNNNGSYIILDSPISIGALVTCNSDYTFKTLQATGIQINKAIFREREIENRMEAIRKLKGYLAPNYIIRTQGDNKIWASYLEQKTTADYTLNLISGANYLEDQDLYTRTLMWAKNENPTNLMFGDDVDYSSDEEDEYTGTANQIELSYFGEEKSGILSDWAVGQLAEAELLHISTTQNLINDIQFTMIDTDYASQDSTGYHVFGTPLTGVGKIILDTVTPTVFINGVPIDNQVHQMTAVPIKVRQTTKTIVQGGGKSKSVSTTTYYTYEVLFPHASITPDEPIYLYDNQGILQYTISPNDPNVDYGAGVWIIPGIERNDVAEVLATATYHVLYSSNKLIIEYNDVIFKIHKSILPEPDQVLVKASFEYWAIAIAVRDINAIVDGRRDTQLQIEFFGEPPEGFHLATIDLGATYTIQAIDIVAGFFKPDESRKFDIGFRMSLQYSTDNTNFYSISDKTEGFSLTAGEGITFEEPDLGSGLEVRYLKFVLDEVDRIDYGRGRYVVALTEISVYDDIILESEAKLIATTTLSQNVSPGATNIAVANTEGFTEPDSGATATAYLDKNSDKSFTYTGLESGNTFTGVTLESAVSANSGEYVTQTIAGDKTVYDNGGLLPNLGDRLFKKVLISDRNLYNQSELDTVSKGFLTEFQKNHSKIQIEILYAPYLKVGQTVSVTDAYNNISSQRYFIDSISDRNGNYNLILAQYP</sequence>
<evidence type="ECO:0000313" key="1">
    <source>
        <dbReference type="EMBL" id="KKM98132.1"/>
    </source>
</evidence>
<dbReference type="SUPFAM" id="SSF49785">
    <property type="entry name" value="Galactose-binding domain-like"/>
    <property type="match status" value="1"/>
</dbReference>
<dbReference type="EMBL" id="LAZR01005662">
    <property type="protein sequence ID" value="KKM98132.1"/>
    <property type="molecule type" value="Genomic_DNA"/>
</dbReference>
<dbReference type="Gene3D" id="2.60.120.260">
    <property type="entry name" value="Galactose-binding domain-like"/>
    <property type="match status" value="1"/>
</dbReference>
<accession>A0A0F9PY85</accession>
<dbReference type="AlphaFoldDB" id="A0A0F9PY85"/>
<gene>
    <name evidence="1" type="ORF">LCGC14_1161060</name>
</gene>